<dbReference type="GO" id="GO:0110001">
    <property type="term" value="C:toxin-antitoxin complex"/>
    <property type="evidence" value="ECO:0007669"/>
    <property type="project" value="InterPro"/>
</dbReference>
<dbReference type="STRING" id="1817816.A2Y64_08435"/>
<evidence type="ECO:0000313" key="6">
    <source>
        <dbReference type="EMBL" id="OGD79154.1"/>
    </source>
</evidence>
<protein>
    <recommendedName>
        <fullName evidence="8">DUF86 domain-containing protein</fullName>
    </recommendedName>
</protein>
<evidence type="ECO:0000256" key="3">
    <source>
        <dbReference type="ARBA" id="ARBA00022722"/>
    </source>
</evidence>
<dbReference type="EMBL" id="MFAF01000015">
    <property type="protein sequence ID" value="OGD79154.1"/>
    <property type="molecule type" value="Genomic_DNA"/>
</dbReference>
<dbReference type="PANTHER" id="PTHR34139">
    <property type="entry name" value="UPF0331 PROTEIN MJ0127"/>
    <property type="match status" value="1"/>
</dbReference>
<dbReference type="Pfam" id="PF01934">
    <property type="entry name" value="HepT-like"/>
    <property type="match status" value="1"/>
</dbReference>
<evidence type="ECO:0008006" key="8">
    <source>
        <dbReference type="Google" id="ProtNLM"/>
    </source>
</evidence>
<dbReference type="Proteomes" id="UP000177187">
    <property type="component" value="Unassembled WGS sequence"/>
</dbReference>
<keyword evidence="1" id="KW-0597">Phosphoprotein</keyword>
<accession>A0A1F5FHY2</accession>
<evidence type="ECO:0000256" key="2">
    <source>
        <dbReference type="ARBA" id="ARBA00022649"/>
    </source>
</evidence>
<dbReference type="GO" id="GO:0000166">
    <property type="term" value="F:nucleotide binding"/>
    <property type="evidence" value="ECO:0007669"/>
    <property type="project" value="UniProtKB-KW"/>
</dbReference>
<gene>
    <name evidence="6" type="ORF">A2Y64_08435</name>
</gene>
<sequence length="113" mass="12945">MYVDDPAYIEDILIAARNADKFVKGCEYEDFEADSMCQAAVIRQLELIGEAVKCLTEAFRDRHPEVPWKRMAGMRDVLIHGYRRVNVSDVWKTVKELIPGLIDKAEAILSEED</sequence>
<dbReference type="InterPro" id="IPR051813">
    <property type="entry name" value="HepT_RNase_toxin"/>
</dbReference>
<reference evidence="6 7" key="1">
    <citation type="journal article" date="2016" name="Nat. Commun.">
        <title>Thousands of microbial genomes shed light on interconnected biogeochemical processes in an aquifer system.</title>
        <authorList>
            <person name="Anantharaman K."/>
            <person name="Brown C.T."/>
            <person name="Hug L.A."/>
            <person name="Sharon I."/>
            <person name="Castelle C.J."/>
            <person name="Probst A.J."/>
            <person name="Thomas B.C."/>
            <person name="Singh A."/>
            <person name="Wilkins M.J."/>
            <person name="Karaoz U."/>
            <person name="Brodie E.L."/>
            <person name="Williams K.H."/>
            <person name="Hubbard S.S."/>
            <person name="Banfield J.F."/>
        </authorList>
    </citation>
    <scope>NUCLEOTIDE SEQUENCE [LARGE SCALE GENOMIC DNA]</scope>
</reference>
<comment type="caution">
    <text evidence="6">The sequence shown here is derived from an EMBL/GenBank/DDBJ whole genome shotgun (WGS) entry which is preliminary data.</text>
</comment>
<keyword evidence="3" id="KW-0540">Nuclease</keyword>
<evidence type="ECO:0000256" key="4">
    <source>
        <dbReference type="ARBA" id="ARBA00022741"/>
    </source>
</evidence>
<keyword evidence="5" id="KW-0378">Hydrolase</keyword>
<keyword evidence="4" id="KW-0547">Nucleotide-binding</keyword>
<evidence type="ECO:0000313" key="7">
    <source>
        <dbReference type="Proteomes" id="UP000177187"/>
    </source>
</evidence>
<organism evidence="6 7">
    <name type="scientific">Candidatus Coatesbacteria bacterium RBG_13_66_14</name>
    <dbReference type="NCBI Taxonomy" id="1817816"/>
    <lineage>
        <taxon>Bacteria</taxon>
        <taxon>Candidatus Coatesiibacteriota</taxon>
    </lineage>
</organism>
<dbReference type="GO" id="GO:0016787">
    <property type="term" value="F:hydrolase activity"/>
    <property type="evidence" value="ECO:0007669"/>
    <property type="project" value="UniProtKB-KW"/>
</dbReference>
<evidence type="ECO:0000256" key="1">
    <source>
        <dbReference type="ARBA" id="ARBA00022553"/>
    </source>
</evidence>
<name>A0A1F5FHY2_9BACT</name>
<dbReference type="AlphaFoldDB" id="A0A1F5FHY2"/>
<keyword evidence="2" id="KW-1277">Toxin-antitoxin system</keyword>
<dbReference type="GO" id="GO:0004540">
    <property type="term" value="F:RNA nuclease activity"/>
    <property type="evidence" value="ECO:0007669"/>
    <property type="project" value="InterPro"/>
</dbReference>
<evidence type="ECO:0000256" key="5">
    <source>
        <dbReference type="ARBA" id="ARBA00022801"/>
    </source>
</evidence>
<proteinExistence type="predicted"/>
<dbReference type="PANTHER" id="PTHR34139:SF1">
    <property type="entry name" value="RNASE MJ1380-RELATED"/>
    <property type="match status" value="1"/>
</dbReference>
<dbReference type="InterPro" id="IPR008201">
    <property type="entry name" value="HepT-like"/>
</dbReference>